<feature type="transmembrane region" description="Helical" evidence="1">
    <location>
        <begin position="31"/>
        <end position="51"/>
    </location>
</feature>
<evidence type="ECO:0000313" key="2">
    <source>
        <dbReference type="EMBL" id="OGD62349.1"/>
    </source>
</evidence>
<sequence>MAQLTFNQQRLTFSQAKEEFDSLLKHRSSSLSIKFTLIFLGLSWLILVLFWHKLPPQVPLLYSRPWGEDQLLAKPFILILPGLATLLTLINLRLASILFQKERFLSQSIVWLNVLVVILSITTLIRILLIIT</sequence>
<keyword evidence="1" id="KW-0812">Transmembrane</keyword>
<feature type="transmembrane region" description="Helical" evidence="1">
    <location>
        <begin position="71"/>
        <end position="90"/>
    </location>
</feature>
<evidence type="ECO:0008006" key="4">
    <source>
        <dbReference type="Google" id="ProtNLM"/>
    </source>
</evidence>
<feature type="transmembrane region" description="Helical" evidence="1">
    <location>
        <begin position="110"/>
        <end position="131"/>
    </location>
</feature>
<name>A0A1F5E4L3_9BACT</name>
<dbReference type="Proteomes" id="UP000177006">
    <property type="component" value="Unassembled WGS sequence"/>
</dbReference>
<organism evidence="2 3">
    <name type="scientific">Candidatus Beckwithbacteria bacterium RBG_13_42_9</name>
    <dbReference type="NCBI Taxonomy" id="1797457"/>
    <lineage>
        <taxon>Bacteria</taxon>
        <taxon>Candidatus Beckwithiibacteriota</taxon>
    </lineage>
</organism>
<dbReference type="EMBL" id="MEZK01000022">
    <property type="protein sequence ID" value="OGD62349.1"/>
    <property type="molecule type" value="Genomic_DNA"/>
</dbReference>
<evidence type="ECO:0000313" key="3">
    <source>
        <dbReference type="Proteomes" id="UP000177006"/>
    </source>
</evidence>
<dbReference type="STRING" id="1797457.A2160_03815"/>
<reference evidence="2 3" key="1">
    <citation type="journal article" date="2016" name="Nat. Commun.">
        <title>Thousands of microbial genomes shed light on interconnected biogeochemical processes in an aquifer system.</title>
        <authorList>
            <person name="Anantharaman K."/>
            <person name="Brown C.T."/>
            <person name="Hug L.A."/>
            <person name="Sharon I."/>
            <person name="Castelle C.J."/>
            <person name="Probst A.J."/>
            <person name="Thomas B.C."/>
            <person name="Singh A."/>
            <person name="Wilkins M.J."/>
            <person name="Karaoz U."/>
            <person name="Brodie E.L."/>
            <person name="Williams K.H."/>
            <person name="Hubbard S.S."/>
            <person name="Banfield J.F."/>
        </authorList>
    </citation>
    <scope>NUCLEOTIDE SEQUENCE [LARGE SCALE GENOMIC DNA]</scope>
</reference>
<accession>A0A1F5E4L3</accession>
<gene>
    <name evidence="2" type="ORF">A2160_03815</name>
</gene>
<comment type="caution">
    <text evidence="2">The sequence shown here is derived from an EMBL/GenBank/DDBJ whole genome shotgun (WGS) entry which is preliminary data.</text>
</comment>
<keyword evidence="1" id="KW-1133">Transmembrane helix</keyword>
<proteinExistence type="predicted"/>
<evidence type="ECO:0000256" key="1">
    <source>
        <dbReference type="SAM" id="Phobius"/>
    </source>
</evidence>
<protein>
    <recommendedName>
        <fullName evidence="4">DUF1648 domain-containing protein</fullName>
    </recommendedName>
</protein>
<dbReference type="AlphaFoldDB" id="A0A1F5E4L3"/>
<keyword evidence="1" id="KW-0472">Membrane</keyword>